<dbReference type="AlphaFoldDB" id="A0A1I2HIJ4"/>
<comment type="subcellular location">
    <subcellularLocation>
        <location evidence="1 9">Cell membrane</location>
        <topology evidence="1 9">Multi-pass membrane protein</topology>
    </subcellularLocation>
</comment>
<reference evidence="12" key="1">
    <citation type="submission" date="2016-10" db="EMBL/GenBank/DDBJ databases">
        <authorList>
            <person name="Varghese N."/>
            <person name="Submissions S."/>
        </authorList>
    </citation>
    <scope>NUCLEOTIDE SEQUENCE [LARGE SCALE GENOMIC DNA]</scope>
    <source>
        <strain evidence="12">CGMCC 1.10784</strain>
    </source>
</reference>
<keyword evidence="4" id="KW-1003">Cell membrane</keyword>
<dbReference type="InterPro" id="IPR000515">
    <property type="entry name" value="MetI-like"/>
</dbReference>
<dbReference type="Pfam" id="PF00528">
    <property type="entry name" value="BPD_transp_1"/>
    <property type="match status" value="1"/>
</dbReference>
<dbReference type="InterPro" id="IPR043429">
    <property type="entry name" value="ArtM/GltK/GlnP/TcyL/YhdX-like"/>
</dbReference>
<keyword evidence="12" id="KW-1185">Reference proteome</keyword>
<dbReference type="Proteomes" id="UP000198855">
    <property type="component" value="Unassembled WGS sequence"/>
</dbReference>
<dbReference type="InterPro" id="IPR010065">
    <property type="entry name" value="AA_ABC_transptr_permease_3TM"/>
</dbReference>
<feature type="domain" description="ABC transmembrane type-1" evidence="10">
    <location>
        <begin position="26"/>
        <end position="215"/>
    </location>
</feature>
<evidence type="ECO:0000256" key="6">
    <source>
        <dbReference type="ARBA" id="ARBA00022970"/>
    </source>
</evidence>
<protein>
    <submittedName>
        <fullName evidence="11">Polar amino acid transport system permease protein</fullName>
    </submittedName>
</protein>
<keyword evidence="3 9" id="KW-0813">Transport</keyword>
<dbReference type="GO" id="GO:0043190">
    <property type="term" value="C:ATP-binding cassette (ABC) transporter complex"/>
    <property type="evidence" value="ECO:0007669"/>
    <property type="project" value="InterPro"/>
</dbReference>
<dbReference type="SUPFAM" id="SSF161098">
    <property type="entry name" value="MetI-like"/>
    <property type="match status" value="1"/>
</dbReference>
<feature type="transmembrane region" description="Helical" evidence="9">
    <location>
        <begin position="32"/>
        <end position="52"/>
    </location>
</feature>
<gene>
    <name evidence="11" type="ORF">SAMN05216378_5765</name>
</gene>
<dbReference type="Gene3D" id="1.10.3720.10">
    <property type="entry name" value="MetI-like"/>
    <property type="match status" value="1"/>
</dbReference>
<evidence type="ECO:0000256" key="2">
    <source>
        <dbReference type="ARBA" id="ARBA00010072"/>
    </source>
</evidence>
<organism evidence="11 12">
    <name type="scientific">Paenibacillus catalpae</name>
    <dbReference type="NCBI Taxonomy" id="1045775"/>
    <lineage>
        <taxon>Bacteria</taxon>
        <taxon>Bacillati</taxon>
        <taxon>Bacillota</taxon>
        <taxon>Bacilli</taxon>
        <taxon>Bacillales</taxon>
        <taxon>Paenibacillaceae</taxon>
        <taxon>Paenibacillus</taxon>
    </lineage>
</organism>
<comment type="similarity">
    <text evidence="2">Belongs to the binding-protein-dependent transport system permease family. HisMQ subfamily.</text>
</comment>
<dbReference type="PROSITE" id="PS50928">
    <property type="entry name" value="ABC_TM1"/>
    <property type="match status" value="1"/>
</dbReference>
<dbReference type="GO" id="GO:0006865">
    <property type="term" value="P:amino acid transport"/>
    <property type="evidence" value="ECO:0007669"/>
    <property type="project" value="UniProtKB-KW"/>
</dbReference>
<dbReference type="STRING" id="1045775.SAMN05216378_5765"/>
<evidence type="ECO:0000256" key="3">
    <source>
        <dbReference type="ARBA" id="ARBA00022448"/>
    </source>
</evidence>
<proteinExistence type="inferred from homology"/>
<dbReference type="CDD" id="cd06261">
    <property type="entry name" value="TM_PBP2"/>
    <property type="match status" value="1"/>
</dbReference>
<keyword evidence="5 9" id="KW-0812">Transmembrane</keyword>
<dbReference type="PANTHER" id="PTHR30614">
    <property type="entry name" value="MEMBRANE COMPONENT OF AMINO ACID ABC TRANSPORTER"/>
    <property type="match status" value="1"/>
</dbReference>
<accession>A0A1I2HIJ4</accession>
<sequence length="226" mass="24957">MTAMELAYHWDFSFLNEYGSYYWTGIRMTLEVSLLAVLSGLVLGTLVSFLRLSGLWPLRLIGSVYVEIIRGTPLIVQLFLFNYGLPIFLGFDIGIFTAAYLALTINSAAYIAEIMRAGIQAVDKGQMEAARSLGMSRSLAMRQIILPQAFKNVLPALGNEFVVVVKESSVLSVIGFAELTYQANSIRGATFISLEPMLVSALIYFVLIFTMSKLLGIGERRLKASD</sequence>
<keyword evidence="6" id="KW-0029">Amino-acid transport</keyword>
<keyword evidence="8 9" id="KW-0472">Membrane</keyword>
<feature type="transmembrane region" description="Helical" evidence="9">
    <location>
        <begin position="87"/>
        <end position="111"/>
    </location>
</feature>
<dbReference type="PANTHER" id="PTHR30614:SF20">
    <property type="entry name" value="GLUTAMINE TRANSPORT SYSTEM PERMEASE PROTEIN GLNP"/>
    <property type="match status" value="1"/>
</dbReference>
<evidence type="ECO:0000313" key="11">
    <source>
        <dbReference type="EMBL" id="SFF28281.1"/>
    </source>
</evidence>
<dbReference type="InterPro" id="IPR035906">
    <property type="entry name" value="MetI-like_sf"/>
</dbReference>
<keyword evidence="7 9" id="KW-1133">Transmembrane helix</keyword>
<evidence type="ECO:0000256" key="4">
    <source>
        <dbReference type="ARBA" id="ARBA00022475"/>
    </source>
</evidence>
<name>A0A1I2HIJ4_9BACL</name>
<evidence type="ECO:0000256" key="5">
    <source>
        <dbReference type="ARBA" id="ARBA00022692"/>
    </source>
</evidence>
<evidence type="ECO:0000313" key="12">
    <source>
        <dbReference type="Proteomes" id="UP000198855"/>
    </source>
</evidence>
<dbReference type="EMBL" id="FOMT01000007">
    <property type="protein sequence ID" value="SFF28281.1"/>
    <property type="molecule type" value="Genomic_DNA"/>
</dbReference>
<evidence type="ECO:0000256" key="1">
    <source>
        <dbReference type="ARBA" id="ARBA00004651"/>
    </source>
</evidence>
<dbReference type="FunFam" id="1.10.3720.10:FF:000033">
    <property type="entry name" value="Polar amino acid ABC transporter permease"/>
    <property type="match status" value="1"/>
</dbReference>
<dbReference type="GO" id="GO:0022857">
    <property type="term" value="F:transmembrane transporter activity"/>
    <property type="evidence" value="ECO:0007669"/>
    <property type="project" value="InterPro"/>
</dbReference>
<evidence type="ECO:0000259" key="10">
    <source>
        <dbReference type="PROSITE" id="PS50928"/>
    </source>
</evidence>
<evidence type="ECO:0000256" key="9">
    <source>
        <dbReference type="RuleBase" id="RU363032"/>
    </source>
</evidence>
<evidence type="ECO:0000256" key="7">
    <source>
        <dbReference type="ARBA" id="ARBA00022989"/>
    </source>
</evidence>
<dbReference type="NCBIfam" id="TIGR01726">
    <property type="entry name" value="HEQRo_perm_3TM"/>
    <property type="match status" value="1"/>
</dbReference>
<feature type="transmembrane region" description="Helical" evidence="9">
    <location>
        <begin position="197"/>
        <end position="217"/>
    </location>
</feature>
<evidence type="ECO:0000256" key="8">
    <source>
        <dbReference type="ARBA" id="ARBA00023136"/>
    </source>
</evidence>